<accession>A0AA41Q7Y0</accession>
<evidence type="ECO:0000256" key="6">
    <source>
        <dbReference type="ARBA" id="ARBA00023136"/>
    </source>
</evidence>
<dbReference type="Proteomes" id="UP001165378">
    <property type="component" value="Unassembled WGS sequence"/>
</dbReference>
<feature type="transmembrane region" description="Helical" evidence="7">
    <location>
        <begin position="312"/>
        <end position="332"/>
    </location>
</feature>
<evidence type="ECO:0000313" key="10">
    <source>
        <dbReference type="Proteomes" id="UP001165378"/>
    </source>
</evidence>
<dbReference type="CDD" id="cd06173">
    <property type="entry name" value="MFS_MefA_like"/>
    <property type="match status" value="1"/>
</dbReference>
<feature type="transmembrane region" description="Helical" evidence="7">
    <location>
        <begin position="12"/>
        <end position="36"/>
    </location>
</feature>
<keyword evidence="5 7" id="KW-1133">Transmembrane helix</keyword>
<dbReference type="EMBL" id="JAKFHA010000035">
    <property type="protein sequence ID" value="MCF2532550.1"/>
    <property type="molecule type" value="Genomic_DNA"/>
</dbReference>
<evidence type="ECO:0000256" key="1">
    <source>
        <dbReference type="ARBA" id="ARBA00004651"/>
    </source>
</evidence>
<dbReference type="PANTHER" id="PTHR43266">
    <property type="entry name" value="MACROLIDE-EFFLUX PROTEIN"/>
    <property type="match status" value="1"/>
</dbReference>
<name>A0AA41Q7Y0_9ACTN</name>
<feature type="transmembrane region" description="Helical" evidence="7">
    <location>
        <begin position="256"/>
        <end position="274"/>
    </location>
</feature>
<evidence type="ECO:0000313" key="9">
    <source>
        <dbReference type="EMBL" id="MCF2532550.1"/>
    </source>
</evidence>
<dbReference type="GO" id="GO:0022857">
    <property type="term" value="F:transmembrane transporter activity"/>
    <property type="evidence" value="ECO:0007669"/>
    <property type="project" value="InterPro"/>
</dbReference>
<comment type="caution">
    <text evidence="9">The sequence shown here is derived from an EMBL/GenBank/DDBJ whole genome shotgun (WGS) entry which is preliminary data.</text>
</comment>
<feature type="transmembrane region" description="Helical" evidence="7">
    <location>
        <begin position="142"/>
        <end position="161"/>
    </location>
</feature>
<dbReference type="Gene3D" id="1.20.1250.20">
    <property type="entry name" value="MFS general substrate transporter like domains"/>
    <property type="match status" value="2"/>
</dbReference>
<sequence length="429" mass="44363">MLTVLRNRTYRRLFAAQVIALVGTGLATVALGLLAYDIAGPAAGSVLGTALAIKMAAYVGIAPLVAAVADRVPRRTLMAGADVIRAGVALMLPFVDQVWQVYVLVFALQAASAAFTPTFQAVIPDVLPEERDYTRALSLSRLAYDLEMLFSPVLAAALLALVSYNSLFLGTVAGFAASAVLVVSAVLPAPGVAPGAAPQQGSAYAKATAGARLFFRTPRLRALLALNLAVAASSATVLVNTVVYVRDEFGRPAGDVALALGAYGLGSMAVALALPRVLERFSDRAVMLRGALLLGAGFAALGATAFAPPAAWRWPALLAVWAFFGAAGSMVLTPSGRVIRRSAPAEQLPQAFAAQFSLSHVAWLVTYPLAGWLGAASGLPVAAVVLGLVSVTAALAAVRLWRPAHPVAPVAHIHATTSAESREQLRRAS</sequence>
<feature type="transmembrane region" description="Helical" evidence="7">
    <location>
        <begin position="286"/>
        <end position="306"/>
    </location>
</feature>
<evidence type="ECO:0000256" key="2">
    <source>
        <dbReference type="ARBA" id="ARBA00022448"/>
    </source>
</evidence>
<dbReference type="PROSITE" id="PS50850">
    <property type="entry name" value="MFS"/>
    <property type="match status" value="1"/>
</dbReference>
<dbReference type="Pfam" id="PF07690">
    <property type="entry name" value="MFS_1"/>
    <property type="match status" value="1"/>
</dbReference>
<dbReference type="PANTHER" id="PTHR43266:SF2">
    <property type="entry name" value="MAJOR FACILITATOR SUPERFAMILY (MFS) PROFILE DOMAIN-CONTAINING PROTEIN"/>
    <property type="match status" value="1"/>
</dbReference>
<evidence type="ECO:0000256" key="3">
    <source>
        <dbReference type="ARBA" id="ARBA00022475"/>
    </source>
</evidence>
<evidence type="ECO:0000256" key="7">
    <source>
        <dbReference type="SAM" id="Phobius"/>
    </source>
</evidence>
<feature type="domain" description="Major facilitator superfamily (MFS) profile" evidence="8">
    <location>
        <begin position="9"/>
        <end position="405"/>
    </location>
</feature>
<evidence type="ECO:0000256" key="5">
    <source>
        <dbReference type="ARBA" id="ARBA00022989"/>
    </source>
</evidence>
<comment type="subcellular location">
    <subcellularLocation>
        <location evidence="1">Cell membrane</location>
        <topology evidence="1">Multi-pass membrane protein</topology>
    </subcellularLocation>
</comment>
<protein>
    <submittedName>
        <fullName evidence="9">MFS transporter</fullName>
    </submittedName>
</protein>
<feature type="transmembrane region" description="Helical" evidence="7">
    <location>
        <begin position="42"/>
        <end position="69"/>
    </location>
</feature>
<feature type="transmembrane region" description="Helical" evidence="7">
    <location>
        <begin position="222"/>
        <end position="244"/>
    </location>
</feature>
<keyword evidence="4 7" id="KW-0812">Transmembrane</keyword>
<keyword evidence="2" id="KW-0813">Transport</keyword>
<reference evidence="9" key="1">
    <citation type="submission" date="2022-01" db="EMBL/GenBank/DDBJ databases">
        <title>Genome-Based Taxonomic Classification of the Phylum Actinobacteria.</title>
        <authorList>
            <person name="Gao Y."/>
        </authorList>
    </citation>
    <scope>NUCLEOTIDE SEQUENCE</scope>
    <source>
        <strain evidence="9">KLBMP 8922</strain>
    </source>
</reference>
<dbReference type="InterPro" id="IPR011701">
    <property type="entry name" value="MFS"/>
</dbReference>
<dbReference type="SUPFAM" id="SSF103473">
    <property type="entry name" value="MFS general substrate transporter"/>
    <property type="match status" value="1"/>
</dbReference>
<dbReference type="InterPro" id="IPR036259">
    <property type="entry name" value="MFS_trans_sf"/>
</dbReference>
<feature type="transmembrane region" description="Helical" evidence="7">
    <location>
        <begin position="352"/>
        <end position="373"/>
    </location>
</feature>
<dbReference type="GO" id="GO:0005886">
    <property type="term" value="C:plasma membrane"/>
    <property type="evidence" value="ECO:0007669"/>
    <property type="project" value="UniProtKB-SubCell"/>
</dbReference>
<proteinExistence type="predicted"/>
<gene>
    <name evidence="9" type="ORF">LZ495_35800</name>
</gene>
<feature type="transmembrane region" description="Helical" evidence="7">
    <location>
        <begin position="379"/>
        <end position="398"/>
    </location>
</feature>
<dbReference type="AlphaFoldDB" id="A0AA41Q7Y0"/>
<evidence type="ECO:0000256" key="4">
    <source>
        <dbReference type="ARBA" id="ARBA00022692"/>
    </source>
</evidence>
<organism evidence="9 10">
    <name type="scientific">Yinghuangia soli</name>
    <dbReference type="NCBI Taxonomy" id="2908204"/>
    <lineage>
        <taxon>Bacteria</taxon>
        <taxon>Bacillati</taxon>
        <taxon>Actinomycetota</taxon>
        <taxon>Actinomycetes</taxon>
        <taxon>Kitasatosporales</taxon>
        <taxon>Streptomycetaceae</taxon>
        <taxon>Yinghuangia</taxon>
    </lineage>
</organism>
<keyword evidence="6 7" id="KW-0472">Membrane</keyword>
<keyword evidence="10" id="KW-1185">Reference proteome</keyword>
<evidence type="ECO:0000259" key="8">
    <source>
        <dbReference type="PROSITE" id="PS50850"/>
    </source>
</evidence>
<keyword evidence="3" id="KW-1003">Cell membrane</keyword>
<feature type="transmembrane region" description="Helical" evidence="7">
    <location>
        <begin position="101"/>
        <end position="122"/>
    </location>
</feature>
<dbReference type="RefSeq" id="WP_235057325.1">
    <property type="nucleotide sequence ID" value="NZ_JAKFHA010000035.1"/>
</dbReference>
<dbReference type="InterPro" id="IPR020846">
    <property type="entry name" value="MFS_dom"/>
</dbReference>